<dbReference type="SFLD" id="SFLDG01067">
    <property type="entry name" value="SPASM/twitch_domain_containing"/>
    <property type="match status" value="1"/>
</dbReference>
<dbReference type="Pfam" id="PF04055">
    <property type="entry name" value="Radical_SAM"/>
    <property type="match status" value="1"/>
</dbReference>
<keyword evidence="1" id="KW-0949">S-adenosyl-L-methionine</keyword>
<keyword evidence="7" id="KW-1185">Reference proteome</keyword>
<keyword evidence="2" id="KW-0479">Metal-binding</keyword>
<evidence type="ECO:0000313" key="6">
    <source>
        <dbReference type="EMBL" id="KNY26854.1"/>
    </source>
</evidence>
<dbReference type="RefSeq" id="WP_160317710.1">
    <property type="nucleotide sequence ID" value="NZ_LGTC01000001.1"/>
</dbReference>
<evidence type="ECO:0000256" key="1">
    <source>
        <dbReference type="ARBA" id="ARBA00022691"/>
    </source>
</evidence>
<name>A0A0L6JM59_9FIRM</name>
<dbReference type="Gene3D" id="3.20.20.70">
    <property type="entry name" value="Aldolase class I"/>
    <property type="match status" value="1"/>
</dbReference>
<dbReference type="PANTHER" id="PTHR11228:SF7">
    <property type="entry name" value="PQQA PEPTIDE CYCLASE"/>
    <property type="match status" value="1"/>
</dbReference>
<accession>A0A0L6JM59</accession>
<dbReference type="eggNOG" id="COG0535">
    <property type="taxonomic scope" value="Bacteria"/>
</dbReference>
<reference evidence="7" key="1">
    <citation type="submission" date="2015-07" db="EMBL/GenBank/DDBJ databases">
        <title>Near-Complete Genome Sequence of the Cellulolytic Bacterium Bacteroides (Pseudobacteroides) cellulosolvens ATCC 35603.</title>
        <authorList>
            <person name="Dassa B."/>
            <person name="Utturkar S.M."/>
            <person name="Klingeman D.M."/>
            <person name="Hurt R.A."/>
            <person name="Keller M."/>
            <person name="Xu J."/>
            <person name="Reddy Y.H.K."/>
            <person name="Borovok I."/>
            <person name="Grinberg I.R."/>
            <person name="Lamed R."/>
            <person name="Zhivin O."/>
            <person name="Bayer E.A."/>
            <person name="Brown S.D."/>
        </authorList>
    </citation>
    <scope>NUCLEOTIDE SEQUENCE [LARGE SCALE GENOMIC DNA]</scope>
    <source>
        <strain evidence="7">DSM 2933</strain>
    </source>
</reference>
<evidence type="ECO:0000256" key="3">
    <source>
        <dbReference type="ARBA" id="ARBA00023004"/>
    </source>
</evidence>
<dbReference type="SFLD" id="SFLDS00029">
    <property type="entry name" value="Radical_SAM"/>
    <property type="match status" value="1"/>
</dbReference>
<dbReference type="InterPro" id="IPR006638">
    <property type="entry name" value="Elp3/MiaA/NifB-like_rSAM"/>
</dbReference>
<dbReference type="InterPro" id="IPR058240">
    <property type="entry name" value="rSAM_sf"/>
</dbReference>
<dbReference type="PANTHER" id="PTHR11228">
    <property type="entry name" value="RADICAL SAM DOMAIN PROTEIN"/>
    <property type="match status" value="1"/>
</dbReference>
<dbReference type="STRING" id="398512.Bccel_2119"/>
<dbReference type="SFLD" id="SFLDG01386">
    <property type="entry name" value="main_SPASM_domain-containing"/>
    <property type="match status" value="1"/>
</dbReference>
<dbReference type="GO" id="GO:0051536">
    <property type="term" value="F:iron-sulfur cluster binding"/>
    <property type="evidence" value="ECO:0007669"/>
    <property type="project" value="UniProtKB-KW"/>
</dbReference>
<feature type="domain" description="Radical SAM core" evidence="5">
    <location>
        <begin position="20"/>
        <end position="225"/>
    </location>
</feature>
<dbReference type="SUPFAM" id="SSF102114">
    <property type="entry name" value="Radical SAM enzymes"/>
    <property type="match status" value="1"/>
</dbReference>
<evidence type="ECO:0000313" key="7">
    <source>
        <dbReference type="Proteomes" id="UP000036923"/>
    </source>
</evidence>
<dbReference type="GO" id="GO:0003824">
    <property type="term" value="F:catalytic activity"/>
    <property type="evidence" value="ECO:0007669"/>
    <property type="project" value="InterPro"/>
</dbReference>
<evidence type="ECO:0000256" key="2">
    <source>
        <dbReference type="ARBA" id="ARBA00022723"/>
    </source>
</evidence>
<dbReference type="CDD" id="cd01335">
    <property type="entry name" value="Radical_SAM"/>
    <property type="match status" value="1"/>
</dbReference>
<comment type="caution">
    <text evidence="6">The sequence shown here is derived from an EMBL/GenBank/DDBJ whole genome shotgun (WGS) entry which is preliminary data.</text>
</comment>
<sequence length="225" mass="25924">MAVEAAADAEDLDKMERCSNGRRLTLQWHITSRCNLRCKHCYQDNYENPELDFNNLLGIMTQYLELLTALNRKGHINFTGGEPFLREDFFDLLRECKKHASLFSFGILTNGTFLNKEVVEKLRILQPDFLQVSIEGDEETHDAIRGSGNLKRVLNALKLLSEFGIKTLVSFTAHRDNYKSFPKVVELCRKHKVFKVWTDRIVPFGAGEALKQQVLSPEEVWSFLL</sequence>
<keyword evidence="4" id="KW-0411">Iron-sulfur</keyword>
<dbReference type="AlphaFoldDB" id="A0A0L6JM59"/>
<dbReference type="InterPro" id="IPR007197">
    <property type="entry name" value="rSAM"/>
</dbReference>
<evidence type="ECO:0000259" key="5">
    <source>
        <dbReference type="PROSITE" id="PS51918"/>
    </source>
</evidence>
<dbReference type="PROSITE" id="PS51918">
    <property type="entry name" value="RADICAL_SAM"/>
    <property type="match status" value="1"/>
</dbReference>
<dbReference type="Proteomes" id="UP000036923">
    <property type="component" value="Unassembled WGS sequence"/>
</dbReference>
<gene>
    <name evidence="6" type="ORF">Bccel_2119</name>
</gene>
<dbReference type="EMBL" id="LGTC01000001">
    <property type="protein sequence ID" value="KNY26854.1"/>
    <property type="molecule type" value="Genomic_DNA"/>
</dbReference>
<organism evidence="6 7">
    <name type="scientific">Pseudobacteroides cellulosolvens ATCC 35603 = DSM 2933</name>
    <dbReference type="NCBI Taxonomy" id="398512"/>
    <lineage>
        <taxon>Bacteria</taxon>
        <taxon>Bacillati</taxon>
        <taxon>Bacillota</taxon>
        <taxon>Clostridia</taxon>
        <taxon>Eubacteriales</taxon>
        <taxon>Oscillospiraceae</taxon>
        <taxon>Pseudobacteroides</taxon>
    </lineage>
</organism>
<evidence type="ECO:0000256" key="4">
    <source>
        <dbReference type="ARBA" id="ARBA00023014"/>
    </source>
</evidence>
<keyword evidence="3" id="KW-0408">Iron</keyword>
<dbReference type="GO" id="GO:0046872">
    <property type="term" value="F:metal ion binding"/>
    <property type="evidence" value="ECO:0007669"/>
    <property type="project" value="UniProtKB-KW"/>
</dbReference>
<protein>
    <submittedName>
        <fullName evidence="6">Radical SAM domain protein</fullName>
    </submittedName>
</protein>
<dbReference type="InterPro" id="IPR013785">
    <property type="entry name" value="Aldolase_TIM"/>
</dbReference>
<dbReference type="InterPro" id="IPR050377">
    <property type="entry name" value="Radical_SAM_PqqE_MftC-like"/>
</dbReference>
<proteinExistence type="predicted"/>
<dbReference type="SMART" id="SM00729">
    <property type="entry name" value="Elp3"/>
    <property type="match status" value="1"/>
</dbReference>